<protein>
    <recommendedName>
        <fullName evidence="1">Contractile injection system tube protein N-terminal domain-containing protein</fullName>
    </recommendedName>
</protein>
<reference evidence="2 3" key="1">
    <citation type="submission" date="2019-03" db="EMBL/GenBank/DDBJ databases">
        <title>Genomic Encyclopedia of Type Strains, Phase IV (KMG-IV): sequencing the most valuable type-strain genomes for metagenomic binning, comparative biology and taxonomic classification.</title>
        <authorList>
            <person name="Goeker M."/>
        </authorList>
    </citation>
    <scope>NUCLEOTIDE SEQUENCE [LARGE SCALE GENOMIC DNA]</scope>
    <source>
        <strain evidence="2 3">DSM 18063</strain>
    </source>
</reference>
<comment type="caution">
    <text evidence="2">The sequence shown here is derived from an EMBL/GenBank/DDBJ whole genome shotgun (WGS) entry which is preliminary data.</text>
</comment>
<dbReference type="Proteomes" id="UP000294835">
    <property type="component" value="Unassembled WGS sequence"/>
</dbReference>
<feature type="domain" description="Contractile injection system tube protein N-terminal" evidence="1">
    <location>
        <begin position="5"/>
        <end position="165"/>
    </location>
</feature>
<dbReference type="InterPro" id="IPR045361">
    <property type="entry name" value="CIS_tube_prot_N"/>
</dbReference>
<sequence>MARLKIIRCKIQNDQIREQKGAANTFEATINPESYSHKYGLSYSGTTRGSGNRPVGKAGTVARFANTEPEKLDFTIHLDGTGVVPDTGKTTVADQIAKLRDIVYDYDGDTHEPNPVKVVWGKGLTAFFGRLTAMSVDYTLFHPDGTALRAKVALSFVDARTEAQESREAARNSPDLTHVVRVVEGDTLPLLCQRIYDDAGKYLEIARLNDFDGFRALVPDTLLRFPPMR</sequence>
<name>A0A4R2Q0W6_9RHOB</name>
<evidence type="ECO:0000313" key="2">
    <source>
        <dbReference type="EMBL" id="TCP40181.1"/>
    </source>
</evidence>
<keyword evidence="3" id="KW-1185">Reference proteome</keyword>
<dbReference type="RefSeq" id="WP_132463051.1">
    <property type="nucleotide sequence ID" value="NZ_SLXP01000008.1"/>
</dbReference>
<dbReference type="EMBL" id="SLXP01000008">
    <property type="protein sequence ID" value="TCP40181.1"/>
    <property type="molecule type" value="Genomic_DNA"/>
</dbReference>
<dbReference type="OrthoDB" id="9815939at2"/>
<evidence type="ECO:0000313" key="3">
    <source>
        <dbReference type="Proteomes" id="UP000294835"/>
    </source>
</evidence>
<gene>
    <name evidence="2" type="ORF">EV662_10855</name>
</gene>
<accession>A0A4R2Q0W6</accession>
<dbReference type="AlphaFoldDB" id="A0A4R2Q0W6"/>
<dbReference type="Pfam" id="PF19266">
    <property type="entry name" value="CIS_tube"/>
    <property type="match status" value="1"/>
</dbReference>
<proteinExistence type="predicted"/>
<evidence type="ECO:0000259" key="1">
    <source>
        <dbReference type="Pfam" id="PF19266"/>
    </source>
</evidence>
<organism evidence="2 3">
    <name type="scientific">Rhodovulum marinum</name>
    <dbReference type="NCBI Taxonomy" id="320662"/>
    <lineage>
        <taxon>Bacteria</taxon>
        <taxon>Pseudomonadati</taxon>
        <taxon>Pseudomonadota</taxon>
        <taxon>Alphaproteobacteria</taxon>
        <taxon>Rhodobacterales</taxon>
        <taxon>Paracoccaceae</taxon>
        <taxon>Rhodovulum</taxon>
    </lineage>
</organism>